<evidence type="ECO:0000256" key="1">
    <source>
        <dbReference type="SAM" id="Coils"/>
    </source>
</evidence>
<keyword evidence="1" id="KW-0175">Coiled coil</keyword>
<comment type="caution">
    <text evidence="2">The sequence shown here is derived from an EMBL/GenBank/DDBJ whole genome shotgun (WGS) entry which is preliminary data.</text>
</comment>
<protein>
    <submittedName>
        <fullName evidence="2">Uncharacterized protein</fullName>
    </submittedName>
</protein>
<keyword evidence="3" id="KW-1185">Reference proteome</keyword>
<sequence length="375" mass="40414">MLTADIPTPADLLELIDHRHPVSVTLTIASSPLPSDHERVALGLRNAIDEAERQIATLELSRSETIEAARVVEELRGLLDDPEFWEQQSRSLVVLAAPGRVQAHRLANTVTDHVAVGDRFDTGALLRSVAFPNRAFVVLLSQGSARLVEIGPDHRPREHALDLPDDHAMMLEKTATDGQADIPRADGATGDRIERERYARAVEVLVRPIVPDDVPVILAAATDLVPAYRAVNTHPLLLEDGISAHPESLDDETLSAAVREILDAQHAQELAEWREHLGTQQAEGLGSSDLAEVARAATAAAVAELLFDMDDTAEGHIDEFGTITPAPDAGAATYALVDEIAARVLRTGGRVRAVRREDLAGDSPVAATFRFPLGT</sequence>
<name>A0A0M9VL34_9MICO</name>
<dbReference type="PATRIC" id="fig|84292.3.peg.1860"/>
<reference evidence="2" key="1">
    <citation type="submission" date="2015-04" db="EMBL/GenBank/DDBJ databases">
        <title>Complete genome sequence of Microbacterium chocolatum SIT 101, a bacterium enantioselectively hydrolyzing mesomeric diesters.</title>
        <authorList>
            <person name="Li X."/>
            <person name="Xu Y."/>
        </authorList>
    </citation>
    <scope>NUCLEOTIDE SEQUENCE [LARGE SCALE GENOMIC DNA]</scope>
    <source>
        <strain evidence="2">SIT 101</strain>
    </source>
</reference>
<organism evidence="2 3">
    <name type="scientific">Microbacterium aurantiacum</name>
    <dbReference type="NCBI Taxonomy" id="162393"/>
    <lineage>
        <taxon>Bacteria</taxon>
        <taxon>Bacillati</taxon>
        <taxon>Actinomycetota</taxon>
        <taxon>Actinomycetes</taxon>
        <taxon>Micrococcales</taxon>
        <taxon>Microbacteriaceae</taxon>
        <taxon>Microbacterium</taxon>
    </lineage>
</organism>
<dbReference type="OrthoDB" id="242138at2"/>
<dbReference type="KEGG" id="mcw:A8L33_13015"/>
<dbReference type="EMBL" id="LAVO01000008">
    <property type="protein sequence ID" value="KOS10735.1"/>
    <property type="molecule type" value="Genomic_DNA"/>
</dbReference>
<accession>A0A0M9VL34</accession>
<dbReference type="AlphaFoldDB" id="A0A0M9VL34"/>
<dbReference type="Proteomes" id="UP000037737">
    <property type="component" value="Unassembled WGS sequence"/>
</dbReference>
<evidence type="ECO:0000313" key="3">
    <source>
        <dbReference type="Proteomes" id="UP000037737"/>
    </source>
</evidence>
<dbReference type="Pfam" id="PF18855">
    <property type="entry name" value="baeRF_family11"/>
    <property type="match status" value="1"/>
</dbReference>
<feature type="coiled-coil region" evidence="1">
    <location>
        <begin position="41"/>
        <end position="68"/>
    </location>
</feature>
<proteinExistence type="predicted"/>
<gene>
    <name evidence="2" type="ORF">XI38_09130</name>
</gene>
<dbReference type="InterPro" id="IPR041638">
    <property type="entry name" value="BaeRF_family11"/>
</dbReference>
<evidence type="ECO:0000313" key="2">
    <source>
        <dbReference type="EMBL" id="KOS10735.1"/>
    </source>
</evidence>